<organism evidence="9 10">
    <name type="scientific">Paragemmobacter ruber</name>
    <dbReference type="NCBI Taxonomy" id="1985673"/>
    <lineage>
        <taxon>Bacteria</taxon>
        <taxon>Pseudomonadati</taxon>
        <taxon>Pseudomonadota</taxon>
        <taxon>Alphaproteobacteria</taxon>
        <taxon>Rhodobacterales</taxon>
        <taxon>Paracoccaceae</taxon>
        <taxon>Paragemmobacter</taxon>
    </lineage>
</organism>
<sequence length="140" mass="14587">MSGGLPREGDEDDVAAEINVTPFIDVMLVLLIVFMVAAPLSTVDVPVNLPTSSATPQERPAEPVWLTVSAEGAWSVGDAEVPRDGLAAALETASEGDRTRTVLVRGDAALPYAQMMELLDALRAAGWMKVALVGKEAAGG</sequence>
<evidence type="ECO:0000313" key="10">
    <source>
        <dbReference type="Proteomes" id="UP001517376"/>
    </source>
</evidence>
<accession>A0ABW9Y1Q0</accession>
<comment type="subcellular location">
    <subcellularLocation>
        <location evidence="1">Cell membrane</location>
        <topology evidence="1">Single-pass membrane protein</topology>
    </subcellularLocation>
    <subcellularLocation>
        <location evidence="7">Cell membrane</location>
        <topology evidence="7">Single-pass type II membrane protein</topology>
    </subcellularLocation>
</comment>
<keyword evidence="4 7" id="KW-0812">Transmembrane</keyword>
<evidence type="ECO:0000256" key="3">
    <source>
        <dbReference type="ARBA" id="ARBA00022475"/>
    </source>
</evidence>
<keyword evidence="10" id="KW-1185">Reference proteome</keyword>
<keyword evidence="6 8" id="KW-0472">Membrane</keyword>
<reference evidence="10" key="1">
    <citation type="submission" date="2020-01" db="EMBL/GenBank/DDBJ databases">
        <title>Sphingomonas sp. strain CSW-10.</title>
        <authorList>
            <person name="Chen W.-M."/>
        </authorList>
    </citation>
    <scope>NUCLEOTIDE SEQUENCE [LARGE SCALE GENOMIC DNA]</scope>
    <source>
        <strain evidence="10">CCP-1</strain>
    </source>
</reference>
<evidence type="ECO:0000256" key="1">
    <source>
        <dbReference type="ARBA" id="ARBA00004162"/>
    </source>
</evidence>
<evidence type="ECO:0000256" key="7">
    <source>
        <dbReference type="RuleBase" id="RU003879"/>
    </source>
</evidence>
<evidence type="ECO:0000256" key="4">
    <source>
        <dbReference type="ARBA" id="ARBA00022692"/>
    </source>
</evidence>
<evidence type="ECO:0000256" key="2">
    <source>
        <dbReference type="ARBA" id="ARBA00005811"/>
    </source>
</evidence>
<feature type="transmembrane region" description="Helical" evidence="8">
    <location>
        <begin position="20"/>
        <end position="40"/>
    </location>
</feature>
<dbReference type="PANTHER" id="PTHR30558:SF9">
    <property type="entry name" value="BIOPOLYMER TRANSPORT PROTEIN EXBD"/>
    <property type="match status" value="1"/>
</dbReference>
<evidence type="ECO:0000256" key="6">
    <source>
        <dbReference type="ARBA" id="ARBA00023136"/>
    </source>
</evidence>
<gene>
    <name evidence="9" type="ORF">GU920_02735</name>
</gene>
<dbReference type="Proteomes" id="UP001517376">
    <property type="component" value="Unassembled WGS sequence"/>
</dbReference>
<dbReference type="PANTHER" id="PTHR30558">
    <property type="entry name" value="EXBD MEMBRANE COMPONENT OF PMF-DRIVEN MACROMOLECULE IMPORT SYSTEM"/>
    <property type="match status" value="1"/>
</dbReference>
<dbReference type="EMBL" id="JAAATW010000001">
    <property type="protein sequence ID" value="NBE06436.1"/>
    <property type="molecule type" value="Genomic_DNA"/>
</dbReference>
<evidence type="ECO:0008006" key="11">
    <source>
        <dbReference type="Google" id="ProtNLM"/>
    </source>
</evidence>
<comment type="caution">
    <text evidence="9">The sequence shown here is derived from an EMBL/GenBank/DDBJ whole genome shotgun (WGS) entry which is preliminary data.</text>
</comment>
<keyword evidence="5 8" id="KW-1133">Transmembrane helix</keyword>
<comment type="similarity">
    <text evidence="2 7">Belongs to the ExbD/TolR family.</text>
</comment>
<keyword evidence="3" id="KW-1003">Cell membrane</keyword>
<proteinExistence type="inferred from homology"/>
<dbReference type="InterPro" id="IPR003400">
    <property type="entry name" value="ExbD"/>
</dbReference>
<dbReference type="Pfam" id="PF02472">
    <property type="entry name" value="ExbD"/>
    <property type="match status" value="1"/>
</dbReference>
<protein>
    <recommendedName>
        <fullName evidence="11">Biopolymer transport protein ExbD</fullName>
    </recommendedName>
</protein>
<keyword evidence="7" id="KW-0653">Protein transport</keyword>
<evidence type="ECO:0000313" key="9">
    <source>
        <dbReference type="EMBL" id="NBE06436.1"/>
    </source>
</evidence>
<dbReference type="Gene3D" id="3.30.420.270">
    <property type="match status" value="1"/>
</dbReference>
<evidence type="ECO:0000256" key="5">
    <source>
        <dbReference type="ARBA" id="ARBA00022989"/>
    </source>
</evidence>
<dbReference type="RefSeq" id="WP_161765436.1">
    <property type="nucleotide sequence ID" value="NZ_JAAATW010000001.1"/>
</dbReference>
<keyword evidence="7" id="KW-0813">Transport</keyword>
<evidence type="ECO:0000256" key="8">
    <source>
        <dbReference type="SAM" id="Phobius"/>
    </source>
</evidence>
<name>A0ABW9Y1Q0_9RHOB</name>